<reference evidence="4 5" key="1">
    <citation type="submission" date="2019-08" db="EMBL/GenBank/DDBJ databases">
        <title>Deep-cultivation of Planctomycetes and their phenomic and genomic characterization uncovers novel biology.</title>
        <authorList>
            <person name="Wiegand S."/>
            <person name="Jogler M."/>
            <person name="Boedeker C."/>
            <person name="Pinto D."/>
            <person name="Vollmers J."/>
            <person name="Rivas-Marin E."/>
            <person name="Kohn T."/>
            <person name="Peeters S.H."/>
            <person name="Heuer A."/>
            <person name="Rast P."/>
            <person name="Oberbeckmann S."/>
            <person name="Bunk B."/>
            <person name="Jeske O."/>
            <person name="Meyerdierks A."/>
            <person name="Storesund J.E."/>
            <person name="Kallscheuer N."/>
            <person name="Luecker S."/>
            <person name="Lage O.M."/>
            <person name="Pohl T."/>
            <person name="Merkel B.J."/>
            <person name="Hornburger P."/>
            <person name="Mueller R.-W."/>
            <person name="Bruemmer F."/>
            <person name="Labrenz M."/>
            <person name="Spormann A.M."/>
            <person name="Op den Camp H."/>
            <person name="Overmann J."/>
            <person name="Amann R."/>
            <person name="Jetten M.S.M."/>
            <person name="Mascher T."/>
            <person name="Medema M.H."/>
            <person name="Devos D.P."/>
            <person name="Kaster A.-K."/>
            <person name="Ovreas L."/>
            <person name="Rohde M."/>
            <person name="Galperin M.Y."/>
            <person name="Jogler C."/>
        </authorList>
    </citation>
    <scope>NUCLEOTIDE SEQUENCE [LARGE SCALE GENOMIC DNA]</scope>
    <source>
        <strain evidence="4 5">OJF2</strain>
    </source>
</reference>
<dbReference type="GO" id="GO:0046555">
    <property type="term" value="F:acetylxylan esterase activity"/>
    <property type="evidence" value="ECO:0007669"/>
    <property type="project" value="UniProtKB-EC"/>
</dbReference>
<evidence type="ECO:0000259" key="3">
    <source>
        <dbReference type="Pfam" id="PF20434"/>
    </source>
</evidence>
<dbReference type="InterPro" id="IPR050300">
    <property type="entry name" value="GDXG_lipolytic_enzyme"/>
</dbReference>
<keyword evidence="5" id="KW-1185">Reference proteome</keyword>
<evidence type="ECO:0000313" key="5">
    <source>
        <dbReference type="Proteomes" id="UP000324233"/>
    </source>
</evidence>
<dbReference type="AlphaFoldDB" id="A0A5B9W4Q6"/>
<name>A0A5B9W4Q6_9BACT</name>
<accession>A0A5B9W4Q6</accession>
<feature type="signal peptide" evidence="2">
    <location>
        <begin position="1"/>
        <end position="23"/>
    </location>
</feature>
<dbReference type="KEGG" id="agv:OJF2_35350"/>
<dbReference type="SUPFAM" id="SSF53474">
    <property type="entry name" value="alpha/beta-Hydrolases"/>
    <property type="match status" value="1"/>
</dbReference>
<evidence type="ECO:0000256" key="2">
    <source>
        <dbReference type="SAM" id="SignalP"/>
    </source>
</evidence>
<dbReference type="Pfam" id="PF20434">
    <property type="entry name" value="BD-FAE"/>
    <property type="match status" value="1"/>
</dbReference>
<keyword evidence="1 4" id="KW-0378">Hydrolase</keyword>
<dbReference type="Proteomes" id="UP000324233">
    <property type="component" value="Chromosome"/>
</dbReference>
<dbReference type="InterPro" id="IPR049492">
    <property type="entry name" value="BD-FAE-like_dom"/>
</dbReference>
<dbReference type="PANTHER" id="PTHR48081:SF6">
    <property type="entry name" value="PEPTIDASE S9 PROLYL OLIGOPEPTIDASE CATALYTIC DOMAIN-CONTAINING PROTEIN"/>
    <property type="match status" value="1"/>
</dbReference>
<evidence type="ECO:0000256" key="1">
    <source>
        <dbReference type="ARBA" id="ARBA00022801"/>
    </source>
</evidence>
<dbReference type="Gene3D" id="3.40.50.1820">
    <property type="entry name" value="alpha/beta hydrolase"/>
    <property type="match status" value="1"/>
</dbReference>
<gene>
    <name evidence="4" type="primary">axeA1_3</name>
    <name evidence="4" type="ORF">OJF2_35350</name>
</gene>
<keyword evidence="2" id="KW-0732">Signal</keyword>
<organism evidence="4 5">
    <name type="scientific">Aquisphaera giovannonii</name>
    <dbReference type="NCBI Taxonomy" id="406548"/>
    <lineage>
        <taxon>Bacteria</taxon>
        <taxon>Pseudomonadati</taxon>
        <taxon>Planctomycetota</taxon>
        <taxon>Planctomycetia</taxon>
        <taxon>Isosphaerales</taxon>
        <taxon>Isosphaeraceae</taxon>
        <taxon>Aquisphaera</taxon>
    </lineage>
</organism>
<dbReference type="OrthoDB" id="265201at2"/>
<dbReference type="InterPro" id="IPR029058">
    <property type="entry name" value="AB_hydrolase_fold"/>
</dbReference>
<feature type="domain" description="BD-FAE-like" evidence="3">
    <location>
        <begin position="48"/>
        <end position="269"/>
    </location>
</feature>
<protein>
    <submittedName>
        <fullName evidence="4">Acetylxylan esterase</fullName>
        <ecNumber evidence="4">3.1.1.72</ecNumber>
    </submittedName>
</protein>
<proteinExistence type="predicted"/>
<sequence precursor="true">MPRRVSFALLVTLSVLPARPATAAGDPPAFTRTEDVVYGRRDGMALTLDVFRPAKPNGLGVIQVISGGYFAAHEMIQPGSIRPLLDRGYTVFAVVPGSQPRYQVPEIEKNLNRAVRFIRHNAKAYGIDPNRIGITGGSAGGNLSLLVATAGDAGDPKARDPIDRESSRVQAAAVFFPLTDLLNWGKPGVEHVGTQGHPQPFKAAFDHREMDRAKGTAERITDPEKLRAITKGISPIYAVTPDDPPILLIHGDRDGLVPLQQSESFLKALRAAGVKAELSVKPGGDHGWPGMEKDTERMADWFDTYLKAK</sequence>
<dbReference type="PANTHER" id="PTHR48081">
    <property type="entry name" value="AB HYDROLASE SUPERFAMILY PROTEIN C4A8.06C"/>
    <property type="match status" value="1"/>
</dbReference>
<dbReference type="EMBL" id="CP042997">
    <property type="protein sequence ID" value="QEH34990.1"/>
    <property type="molecule type" value="Genomic_DNA"/>
</dbReference>
<evidence type="ECO:0000313" key="4">
    <source>
        <dbReference type="EMBL" id="QEH34990.1"/>
    </source>
</evidence>
<feature type="chain" id="PRO_5022774967" evidence="2">
    <location>
        <begin position="24"/>
        <end position="309"/>
    </location>
</feature>
<dbReference type="EC" id="3.1.1.72" evidence="4"/>
<dbReference type="RefSeq" id="WP_148594844.1">
    <property type="nucleotide sequence ID" value="NZ_CP042997.1"/>
</dbReference>